<dbReference type="PANTHER" id="PTHR42852">
    <property type="entry name" value="THIOL:DISULFIDE INTERCHANGE PROTEIN DSBE"/>
    <property type="match status" value="1"/>
</dbReference>
<keyword evidence="4" id="KW-1015">Disulfide bond</keyword>
<accession>A0A0F7K176</accession>
<dbReference type="GO" id="GO:0015036">
    <property type="term" value="F:disulfide oxidoreductase activity"/>
    <property type="evidence" value="ECO:0007669"/>
    <property type="project" value="InterPro"/>
</dbReference>
<dbReference type="InterPro" id="IPR013766">
    <property type="entry name" value="Thioredoxin_domain"/>
</dbReference>
<dbReference type="GO" id="GO:0005886">
    <property type="term" value="C:plasma membrane"/>
    <property type="evidence" value="ECO:0007669"/>
    <property type="project" value="UniProtKB-SubCell"/>
</dbReference>
<feature type="domain" description="Thioredoxin" evidence="6">
    <location>
        <begin position="33"/>
        <end position="175"/>
    </location>
</feature>
<dbReference type="Gene3D" id="3.40.30.10">
    <property type="entry name" value="Glutaredoxin"/>
    <property type="match status" value="1"/>
</dbReference>
<dbReference type="InterPro" id="IPR036249">
    <property type="entry name" value="Thioredoxin-like_sf"/>
</dbReference>
<dbReference type="OrthoDB" id="9799347at2"/>
<protein>
    <submittedName>
        <fullName evidence="7">Thiol:disulfide interchange protein</fullName>
    </submittedName>
</protein>
<dbReference type="PATRIC" id="fig|1543721.4.peg.2174"/>
<evidence type="ECO:0000256" key="5">
    <source>
        <dbReference type="ARBA" id="ARBA00023284"/>
    </source>
</evidence>
<keyword evidence="8" id="KW-1185">Reference proteome</keyword>
<dbReference type="EMBL" id="CP011412">
    <property type="protein sequence ID" value="AKH20713.1"/>
    <property type="molecule type" value="Genomic_DNA"/>
</dbReference>
<evidence type="ECO:0000313" key="8">
    <source>
        <dbReference type="Proteomes" id="UP000034410"/>
    </source>
</evidence>
<reference evidence="7 8" key="1">
    <citation type="journal article" date="2015" name="Genome Announc.">
        <title>Complete Genome Sequence of Sedimenticola thiotaurini Strain SIP-G1, a Polyphosphate- and Polyhydroxyalkanoate-Accumulating Sulfur-Oxidizing Gammaproteobacterium Isolated from Salt Marsh Sediments.</title>
        <authorList>
            <person name="Flood B.E."/>
            <person name="Jones D.S."/>
            <person name="Bailey J.V."/>
        </authorList>
    </citation>
    <scope>NUCLEOTIDE SEQUENCE [LARGE SCALE GENOMIC DNA]</scope>
    <source>
        <strain evidence="7 8">SIP-G1</strain>
    </source>
</reference>
<dbReference type="PROSITE" id="PS51352">
    <property type="entry name" value="THIOREDOXIN_2"/>
    <property type="match status" value="1"/>
</dbReference>
<evidence type="ECO:0000256" key="1">
    <source>
        <dbReference type="ARBA" id="ARBA00004383"/>
    </source>
</evidence>
<dbReference type="InterPro" id="IPR013740">
    <property type="entry name" value="Redoxin"/>
</dbReference>
<dbReference type="KEGG" id="seds:AAY24_10485"/>
<dbReference type="InterPro" id="IPR004799">
    <property type="entry name" value="Periplasmic_diS_OxRdtase_DsbE"/>
</dbReference>
<evidence type="ECO:0000256" key="4">
    <source>
        <dbReference type="ARBA" id="ARBA00023157"/>
    </source>
</evidence>
<dbReference type="AlphaFoldDB" id="A0A0F7K176"/>
<evidence type="ECO:0000259" key="6">
    <source>
        <dbReference type="PROSITE" id="PS51352"/>
    </source>
</evidence>
<evidence type="ECO:0000256" key="3">
    <source>
        <dbReference type="ARBA" id="ARBA00022748"/>
    </source>
</evidence>
<dbReference type="InterPro" id="IPR050553">
    <property type="entry name" value="Thioredoxin_ResA/DsbE_sf"/>
</dbReference>
<dbReference type="Pfam" id="PF08534">
    <property type="entry name" value="Redoxin"/>
    <property type="match status" value="1"/>
</dbReference>
<dbReference type="Proteomes" id="UP000034410">
    <property type="component" value="Chromosome"/>
</dbReference>
<dbReference type="CDD" id="cd03010">
    <property type="entry name" value="TlpA_like_DsbE"/>
    <property type="match status" value="1"/>
</dbReference>
<sequence>MKARFLIPLGIFLALVALLGIGLTLNPRDVPSVLVNEPAPGFTLPDLFEPDKTVSSDTMKGKVWLLNVWGTWCPECWREHEFLLHLAKNEGITIIGIDWRDERAEALNFLNRKGNPFAAVGFDPESESIMDWGVYGAPETFVIDKQGMIRKKHTGPLYQQVWDEEFKPLLQQLEGES</sequence>
<organism evidence="7 8">
    <name type="scientific">Sedimenticola thiotaurini</name>
    <dbReference type="NCBI Taxonomy" id="1543721"/>
    <lineage>
        <taxon>Bacteria</taxon>
        <taxon>Pseudomonadati</taxon>
        <taxon>Pseudomonadota</taxon>
        <taxon>Gammaproteobacteria</taxon>
        <taxon>Chromatiales</taxon>
        <taxon>Sedimenticolaceae</taxon>
        <taxon>Sedimenticola</taxon>
    </lineage>
</organism>
<dbReference type="GO" id="GO:0017004">
    <property type="term" value="P:cytochrome complex assembly"/>
    <property type="evidence" value="ECO:0007669"/>
    <property type="project" value="UniProtKB-KW"/>
</dbReference>
<gene>
    <name evidence="7" type="ORF">AAY24_10485</name>
</gene>
<evidence type="ECO:0000256" key="2">
    <source>
        <dbReference type="ARBA" id="ARBA00007758"/>
    </source>
</evidence>
<comment type="similarity">
    <text evidence="2">Belongs to the thioredoxin family. DsbE subfamily.</text>
</comment>
<name>A0A0F7K176_9GAMM</name>
<dbReference type="PANTHER" id="PTHR42852:SF6">
    <property type="entry name" value="THIOL:DISULFIDE INTERCHANGE PROTEIN DSBE"/>
    <property type="match status" value="1"/>
</dbReference>
<dbReference type="NCBIfam" id="TIGR00385">
    <property type="entry name" value="dsbE"/>
    <property type="match status" value="1"/>
</dbReference>
<evidence type="ECO:0000313" key="7">
    <source>
        <dbReference type="EMBL" id="AKH20713.1"/>
    </source>
</evidence>
<proteinExistence type="inferred from homology"/>
<keyword evidence="5" id="KW-0676">Redox-active center</keyword>
<comment type="subcellular location">
    <subcellularLocation>
        <location evidence="1">Cell inner membrane</location>
        <topology evidence="1">Single-pass membrane protein</topology>
        <orientation evidence="1">Periplasmic side</orientation>
    </subcellularLocation>
</comment>
<dbReference type="GO" id="GO:0030288">
    <property type="term" value="C:outer membrane-bounded periplasmic space"/>
    <property type="evidence" value="ECO:0007669"/>
    <property type="project" value="InterPro"/>
</dbReference>
<dbReference type="RefSeq" id="WP_046859643.1">
    <property type="nucleotide sequence ID" value="NZ_CP011412.1"/>
</dbReference>
<dbReference type="SUPFAM" id="SSF52833">
    <property type="entry name" value="Thioredoxin-like"/>
    <property type="match status" value="1"/>
</dbReference>
<keyword evidence="3" id="KW-0201">Cytochrome c-type biogenesis</keyword>